<gene>
    <name evidence="4" type="ORF">BCV72DRAFT_282420</name>
</gene>
<reference evidence="4" key="1">
    <citation type="journal article" date="2016" name="Proc. Natl. Acad. Sci. U.S.A.">
        <title>Lipid metabolic changes in an early divergent fungus govern the establishment of a mutualistic symbiosis with endobacteria.</title>
        <authorList>
            <person name="Lastovetsky O.A."/>
            <person name="Gaspar M.L."/>
            <person name="Mondo S.J."/>
            <person name="LaButti K.M."/>
            <person name="Sandor L."/>
            <person name="Grigoriev I.V."/>
            <person name="Henry S.A."/>
            <person name="Pawlowska T.E."/>
        </authorList>
    </citation>
    <scope>NUCLEOTIDE SEQUENCE [LARGE SCALE GENOMIC DNA]</scope>
    <source>
        <strain evidence="4">ATCC 52814</strain>
    </source>
</reference>
<keyword evidence="2 4" id="KW-0012">Acyltransferase</keyword>
<name>A0A1X0QNQ8_RHIZD</name>
<organism evidence="4">
    <name type="scientific">Rhizopus microsporus var. microsporus</name>
    <dbReference type="NCBI Taxonomy" id="86635"/>
    <lineage>
        <taxon>Eukaryota</taxon>
        <taxon>Fungi</taxon>
        <taxon>Fungi incertae sedis</taxon>
        <taxon>Mucoromycota</taxon>
        <taxon>Mucoromycotina</taxon>
        <taxon>Mucoromycetes</taxon>
        <taxon>Mucorales</taxon>
        <taxon>Mucorineae</taxon>
        <taxon>Rhizopodaceae</taxon>
        <taxon>Rhizopus</taxon>
    </lineage>
</organism>
<evidence type="ECO:0000313" key="4">
    <source>
        <dbReference type="EMBL" id="ORE01385.1"/>
    </source>
</evidence>
<dbReference type="VEuPathDB" id="FungiDB:BCV72DRAFT_282420"/>
<feature type="domain" description="N-acetyltransferase" evidence="3">
    <location>
        <begin position="8"/>
        <end position="172"/>
    </location>
</feature>
<proteinExistence type="predicted"/>
<dbReference type="AlphaFoldDB" id="A0A1X0QNQ8"/>
<dbReference type="OrthoDB" id="2129362at2759"/>
<evidence type="ECO:0000256" key="2">
    <source>
        <dbReference type="ARBA" id="ARBA00023315"/>
    </source>
</evidence>
<dbReference type="GO" id="GO:0016747">
    <property type="term" value="F:acyltransferase activity, transferring groups other than amino-acyl groups"/>
    <property type="evidence" value="ECO:0007669"/>
    <property type="project" value="InterPro"/>
</dbReference>
<dbReference type="InterPro" id="IPR016181">
    <property type="entry name" value="Acyl_CoA_acyltransferase"/>
</dbReference>
<dbReference type="EMBL" id="KV922143">
    <property type="protein sequence ID" value="ORE01385.1"/>
    <property type="molecule type" value="Genomic_DNA"/>
</dbReference>
<dbReference type="Proteomes" id="UP000242414">
    <property type="component" value="Unassembled WGS sequence"/>
</dbReference>
<evidence type="ECO:0000256" key="1">
    <source>
        <dbReference type="ARBA" id="ARBA00022679"/>
    </source>
</evidence>
<evidence type="ECO:0000259" key="3">
    <source>
        <dbReference type="PROSITE" id="PS51186"/>
    </source>
</evidence>
<dbReference type="CDD" id="cd04301">
    <property type="entry name" value="NAT_SF"/>
    <property type="match status" value="1"/>
</dbReference>
<dbReference type="InterPro" id="IPR000182">
    <property type="entry name" value="GNAT_dom"/>
</dbReference>
<feature type="non-terminal residue" evidence="4">
    <location>
        <position position="1"/>
    </location>
</feature>
<sequence>MNKTLELYNIREATEADLPQICEIFNERISNSTCIFVYNTVSLENRLTWFNDLKSKGYPIIVAAEKESDKAVAYACFGSFRPHPAYVLSTEVSLYIHQQHQRKGLGGLMLKEMLRIAKDMQFHSIIASITADNEGSIVLFSKFGFRHCGVTHQVGYKFGKFLDVVFMEYLTDAPIISQDIPSFKAFPWGAYTFNESLF</sequence>
<dbReference type="Gene3D" id="3.40.630.30">
    <property type="match status" value="1"/>
</dbReference>
<accession>A0A1X0QNQ8</accession>
<dbReference type="PANTHER" id="PTHR43072">
    <property type="entry name" value="N-ACETYLTRANSFERASE"/>
    <property type="match status" value="1"/>
</dbReference>
<dbReference type="SUPFAM" id="SSF55729">
    <property type="entry name" value="Acyl-CoA N-acyltransferases (Nat)"/>
    <property type="match status" value="1"/>
</dbReference>
<protein>
    <submittedName>
        <fullName evidence="4">Acyl-CoA N-acyltransferase</fullName>
    </submittedName>
</protein>
<keyword evidence="1 4" id="KW-0808">Transferase</keyword>
<dbReference type="PANTHER" id="PTHR43072:SF23">
    <property type="entry name" value="UPF0039 PROTEIN C11D3.02C"/>
    <property type="match status" value="1"/>
</dbReference>
<dbReference type="Pfam" id="PF13420">
    <property type="entry name" value="Acetyltransf_4"/>
    <property type="match status" value="1"/>
</dbReference>
<dbReference type="PROSITE" id="PS51186">
    <property type="entry name" value="GNAT"/>
    <property type="match status" value="1"/>
</dbReference>